<sequence length="228" mass="26711">MTKVGERLAVSKQITYRVQMERFNLKKLNEVEGKEQYCVEISNRCAALENLDTEVDVNKAWETIRKNIKISAKESLGYYEPKKHKPWFDEGCSNLLDQKEQAKLQWLQGPSELSGDNLNNIRRETSRNFRNKNTEYLKDKIDELAMNSKNKNIRDLYRGINDFKRGYQPSSNLVKDENGDLLADSHNILKRWRNYFSQLLNVPRVSDVRQTEIHTAEQLVPDPSPFED</sequence>
<name>A0A2J7QS44_9NEOP</name>
<accession>A0A2J7QS44</accession>
<evidence type="ECO:0000313" key="1">
    <source>
        <dbReference type="EMBL" id="PNF31408.1"/>
    </source>
</evidence>
<dbReference type="EMBL" id="NEVH01011878">
    <property type="protein sequence ID" value="PNF31408.1"/>
    <property type="molecule type" value="Genomic_DNA"/>
</dbReference>
<keyword evidence="2" id="KW-1185">Reference proteome</keyword>
<evidence type="ECO:0000313" key="2">
    <source>
        <dbReference type="Proteomes" id="UP000235965"/>
    </source>
</evidence>
<dbReference type="Proteomes" id="UP000235965">
    <property type="component" value="Unassembled WGS sequence"/>
</dbReference>
<dbReference type="AlphaFoldDB" id="A0A2J7QS44"/>
<comment type="caution">
    <text evidence="1">The sequence shown here is derived from an EMBL/GenBank/DDBJ whole genome shotgun (WGS) entry which is preliminary data.</text>
</comment>
<protein>
    <submittedName>
        <fullName evidence="1">Uncharacterized protein</fullName>
    </submittedName>
</protein>
<reference evidence="1 2" key="1">
    <citation type="submission" date="2017-12" db="EMBL/GenBank/DDBJ databases">
        <title>Hemimetabolous genomes reveal molecular basis of termite eusociality.</title>
        <authorList>
            <person name="Harrison M.C."/>
            <person name="Jongepier E."/>
            <person name="Robertson H.M."/>
            <person name="Arning N."/>
            <person name="Bitard-Feildel T."/>
            <person name="Chao H."/>
            <person name="Childers C.P."/>
            <person name="Dinh H."/>
            <person name="Doddapaneni H."/>
            <person name="Dugan S."/>
            <person name="Gowin J."/>
            <person name="Greiner C."/>
            <person name="Han Y."/>
            <person name="Hu H."/>
            <person name="Hughes D.S.T."/>
            <person name="Huylmans A.-K."/>
            <person name="Kemena C."/>
            <person name="Kremer L.P.M."/>
            <person name="Lee S.L."/>
            <person name="Lopez-Ezquerra A."/>
            <person name="Mallet L."/>
            <person name="Monroy-Kuhn J.M."/>
            <person name="Moser A."/>
            <person name="Murali S.C."/>
            <person name="Muzny D.M."/>
            <person name="Otani S."/>
            <person name="Piulachs M.-D."/>
            <person name="Poelchau M."/>
            <person name="Qu J."/>
            <person name="Schaub F."/>
            <person name="Wada-Katsumata A."/>
            <person name="Worley K.C."/>
            <person name="Xie Q."/>
            <person name="Ylla G."/>
            <person name="Poulsen M."/>
            <person name="Gibbs R.A."/>
            <person name="Schal C."/>
            <person name="Richards S."/>
            <person name="Belles X."/>
            <person name="Korb J."/>
            <person name="Bornberg-Bauer E."/>
        </authorList>
    </citation>
    <scope>NUCLEOTIDE SEQUENCE [LARGE SCALE GENOMIC DNA]</scope>
    <source>
        <tissue evidence="1">Whole body</tissue>
    </source>
</reference>
<gene>
    <name evidence="1" type="ORF">B7P43_G04074</name>
</gene>
<dbReference type="InParanoid" id="A0A2J7QS44"/>
<organism evidence="1 2">
    <name type="scientific">Cryptotermes secundus</name>
    <dbReference type="NCBI Taxonomy" id="105785"/>
    <lineage>
        <taxon>Eukaryota</taxon>
        <taxon>Metazoa</taxon>
        <taxon>Ecdysozoa</taxon>
        <taxon>Arthropoda</taxon>
        <taxon>Hexapoda</taxon>
        <taxon>Insecta</taxon>
        <taxon>Pterygota</taxon>
        <taxon>Neoptera</taxon>
        <taxon>Polyneoptera</taxon>
        <taxon>Dictyoptera</taxon>
        <taxon>Blattodea</taxon>
        <taxon>Blattoidea</taxon>
        <taxon>Termitoidae</taxon>
        <taxon>Kalotermitidae</taxon>
        <taxon>Cryptotermitinae</taxon>
        <taxon>Cryptotermes</taxon>
    </lineage>
</organism>
<proteinExistence type="predicted"/>